<dbReference type="GO" id="GO:0050211">
    <property type="term" value="F:procollagen galactosyltransferase activity"/>
    <property type="evidence" value="ECO:0007669"/>
    <property type="project" value="UniProtKB-EC"/>
</dbReference>
<evidence type="ECO:0000256" key="3">
    <source>
        <dbReference type="ARBA" id="ARBA00022729"/>
    </source>
</evidence>
<evidence type="ECO:0000256" key="1">
    <source>
        <dbReference type="ARBA" id="ARBA00006721"/>
    </source>
</evidence>
<evidence type="ECO:0000256" key="8">
    <source>
        <dbReference type="ARBA" id="ARBA00055684"/>
    </source>
</evidence>
<keyword evidence="2" id="KW-0808">Transferase</keyword>
<feature type="region of interest" description="Disordered" evidence="9">
    <location>
        <begin position="581"/>
        <end position="615"/>
    </location>
</feature>
<sequence length="615" mass="71901">MAAVTTAWIFLLLLPFYFSIPCVTGQEFNTEEEIVPESPLQKPRVLIAIIARNAAHTLPYFLDCIDKLDYPKNRIAIWAATDHNIDNTTAILREWVKNVQKLYHYVEWRPMSEPQSYTDEFGPKHWPSSRFVHVLKLRQAALRTAREKWSDYIFYVDVDNFLTNPQTLNLLMEENKTVVAPMLESRTLYSNFWCGMTPQGFYRRTPEYVLIREWKKTGCYPVPMIHSTMLIDLRKEASVNLQFYPPHSDFTWSFDDIIIFAFSCRQAGIQMYICNREHYGYLPVPLKPHQPLEDEIECFTHVLTEAMIDRPPLETSRYVSVSPKLPDKMGFDEIYMINLKRRQDRRVRMLRSLYELQIQVKTFDAVDGKALNTSQLKALNIDVVPGYHDPYSGRTLTRGEIGCFLSHYYIWKEVIERGLEKALIIEDDVRFEYQFRGKLLKLMNDVEMAELDWDLIYIGRKRMQVERPEKAVPNVMNLVEADYSYWTLAYAISKQGAQKLVAAEPLNKMLPVDEFLPVMYNKHPVEAYMEFYNPRDLKAFSAEPLLVYPTHYTGQPGYFSDTETSTIWDNETVSTDWDRRYSGKTRQQGEIHTDAQNTEALSPQATLDASSRDEL</sequence>
<accession>A0AAV2ZZV8</accession>
<feature type="domain" description="Glycosyl transferase family 25" evidence="11">
    <location>
        <begin position="332"/>
        <end position="515"/>
    </location>
</feature>
<comment type="function">
    <text evidence="8">Beta-galactosyltransferase that transfers beta-galactose to hydroxylysine residues of type I collagen. By acting on collagen glycosylation, facilitates the formation of collagen triple helix.</text>
</comment>
<evidence type="ECO:0000256" key="9">
    <source>
        <dbReference type="SAM" id="MobiDB-lite"/>
    </source>
</evidence>
<keyword evidence="5" id="KW-0325">Glycoprotein</keyword>
<comment type="catalytic activity">
    <reaction evidence="7">
        <text>(5R)-5-hydroxy-L-lysyl-[collagen] + UDP-alpha-D-galactose = (5R)-5-O-(beta-D-galactosyl)-5-hydroxy-L-lysyl-[collagen] + UDP + H(+)</text>
        <dbReference type="Rhea" id="RHEA:12637"/>
        <dbReference type="Rhea" id="RHEA-COMP:12752"/>
        <dbReference type="Rhea" id="RHEA-COMP:12753"/>
        <dbReference type="ChEBI" id="CHEBI:15378"/>
        <dbReference type="ChEBI" id="CHEBI:58223"/>
        <dbReference type="ChEBI" id="CHEBI:66914"/>
        <dbReference type="ChEBI" id="CHEBI:133442"/>
        <dbReference type="ChEBI" id="CHEBI:133443"/>
        <dbReference type="EC" id="2.4.1.50"/>
    </reaction>
</comment>
<dbReference type="EMBL" id="DYDO01000009">
    <property type="protein sequence ID" value="DBA18215.1"/>
    <property type="molecule type" value="Genomic_DNA"/>
</dbReference>
<evidence type="ECO:0000256" key="2">
    <source>
        <dbReference type="ARBA" id="ARBA00022676"/>
    </source>
</evidence>
<dbReference type="Gene3D" id="3.90.550.10">
    <property type="entry name" value="Spore Coat Polysaccharide Biosynthesis Protein SpsA, Chain A"/>
    <property type="match status" value="1"/>
</dbReference>
<comment type="caution">
    <text evidence="12">The sequence shown here is derived from an EMBL/GenBank/DDBJ whole genome shotgun (WGS) entry which is preliminary data.</text>
</comment>
<gene>
    <name evidence="12" type="ORF">GDO54_016490</name>
</gene>
<dbReference type="SUPFAM" id="SSF53448">
    <property type="entry name" value="Nucleotide-diphospho-sugar transferases"/>
    <property type="match status" value="1"/>
</dbReference>
<dbReference type="FunFam" id="3.90.550.10:FF:000048">
    <property type="entry name" value="Glycosyltransferase 25 family member 1"/>
    <property type="match status" value="1"/>
</dbReference>
<organism evidence="12 13">
    <name type="scientific">Pyxicephalus adspersus</name>
    <name type="common">African bullfrog</name>
    <dbReference type="NCBI Taxonomy" id="30357"/>
    <lineage>
        <taxon>Eukaryota</taxon>
        <taxon>Metazoa</taxon>
        <taxon>Chordata</taxon>
        <taxon>Craniata</taxon>
        <taxon>Vertebrata</taxon>
        <taxon>Euteleostomi</taxon>
        <taxon>Amphibia</taxon>
        <taxon>Batrachia</taxon>
        <taxon>Anura</taxon>
        <taxon>Neobatrachia</taxon>
        <taxon>Ranoidea</taxon>
        <taxon>Pyxicephalidae</taxon>
        <taxon>Pyxicephalinae</taxon>
        <taxon>Pyxicephalus</taxon>
    </lineage>
</organism>
<dbReference type="Proteomes" id="UP001181693">
    <property type="component" value="Unassembled WGS sequence"/>
</dbReference>
<evidence type="ECO:0000256" key="6">
    <source>
        <dbReference type="ARBA" id="ARBA00038926"/>
    </source>
</evidence>
<keyword evidence="4" id="KW-0256">Endoplasmic reticulum</keyword>
<comment type="similarity">
    <text evidence="1">Belongs to the glycosyltransferase 25 family.</text>
</comment>
<feature type="chain" id="PRO_5043472429" description="procollagen galactosyltransferase" evidence="10">
    <location>
        <begin position="26"/>
        <end position="615"/>
    </location>
</feature>
<feature type="compositionally biased region" description="Polar residues" evidence="9">
    <location>
        <begin position="594"/>
        <end position="609"/>
    </location>
</feature>
<evidence type="ECO:0000313" key="12">
    <source>
        <dbReference type="EMBL" id="DBA18215.1"/>
    </source>
</evidence>
<dbReference type="InterPro" id="IPR050757">
    <property type="entry name" value="Collagen_mod_GT25"/>
</dbReference>
<evidence type="ECO:0000259" key="11">
    <source>
        <dbReference type="Pfam" id="PF01755"/>
    </source>
</evidence>
<keyword evidence="13" id="KW-1185">Reference proteome</keyword>
<dbReference type="InterPro" id="IPR002654">
    <property type="entry name" value="Glyco_trans_25"/>
</dbReference>
<dbReference type="Pfam" id="PF01755">
    <property type="entry name" value="Glyco_transf_25"/>
    <property type="match status" value="1"/>
</dbReference>
<dbReference type="Pfam" id="PF13704">
    <property type="entry name" value="Glyco_tranf_2_4"/>
    <property type="match status" value="1"/>
</dbReference>
<name>A0AAV2ZZV8_PYXAD</name>
<dbReference type="AlphaFoldDB" id="A0AAV2ZZV8"/>
<dbReference type="InterPro" id="IPR029044">
    <property type="entry name" value="Nucleotide-diphossugar_trans"/>
</dbReference>
<evidence type="ECO:0000313" key="13">
    <source>
        <dbReference type="Proteomes" id="UP001181693"/>
    </source>
</evidence>
<keyword evidence="2" id="KW-0328">Glycosyltransferase</keyword>
<evidence type="ECO:0000256" key="5">
    <source>
        <dbReference type="ARBA" id="ARBA00023180"/>
    </source>
</evidence>
<dbReference type="PANTHER" id="PTHR10730">
    <property type="entry name" value="PROCOLLAGEN-LYSINE,2-OXOGLUTARATE 5-DIOXYGENASE/GLYCOSYLTRANSFERASE 25 FAMILY MEMBER"/>
    <property type="match status" value="1"/>
</dbReference>
<reference evidence="12" key="1">
    <citation type="thesis" date="2020" institute="ProQuest LLC" country="789 East Eisenhower Parkway, Ann Arbor, MI, USA">
        <title>Comparative Genomics and Chromosome Evolution.</title>
        <authorList>
            <person name="Mudd A.B."/>
        </authorList>
    </citation>
    <scope>NUCLEOTIDE SEQUENCE</scope>
    <source>
        <strain evidence="12">1538</strain>
        <tissue evidence="12">Blood</tissue>
    </source>
</reference>
<proteinExistence type="inferred from homology"/>
<keyword evidence="3 10" id="KW-0732">Signal</keyword>
<evidence type="ECO:0000256" key="10">
    <source>
        <dbReference type="SAM" id="SignalP"/>
    </source>
</evidence>
<feature type="compositionally biased region" description="Basic and acidic residues" evidence="9">
    <location>
        <begin position="581"/>
        <end position="593"/>
    </location>
</feature>
<protein>
    <recommendedName>
        <fullName evidence="6">procollagen galactosyltransferase</fullName>
        <ecNumber evidence="6">2.4.1.50</ecNumber>
    </recommendedName>
</protein>
<dbReference type="CDD" id="cd06532">
    <property type="entry name" value="Glyco_transf_25"/>
    <property type="match status" value="1"/>
</dbReference>
<evidence type="ECO:0000256" key="4">
    <source>
        <dbReference type="ARBA" id="ARBA00022824"/>
    </source>
</evidence>
<feature type="signal peptide" evidence="10">
    <location>
        <begin position="1"/>
        <end position="25"/>
    </location>
</feature>
<dbReference type="PANTHER" id="PTHR10730:SF8">
    <property type="entry name" value="PROCOLLAGEN GALACTOSYLTRANSFERASE 2"/>
    <property type="match status" value="1"/>
</dbReference>
<evidence type="ECO:0000256" key="7">
    <source>
        <dbReference type="ARBA" id="ARBA00048515"/>
    </source>
</evidence>
<dbReference type="EC" id="2.4.1.50" evidence="6"/>